<keyword evidence="2" id="KW-1185">Reference proteome</keyword>
<organism evidence="1 2">
    <name type="scientific">Paenibacillus turicensis</name>
    <dbReference type="NCBI Taxonomy" id="160487"/>
    <lineage>
        <taxon>Bacteria</taxon>
        <taxon>Bacillati</taxon>
        <taxon>Bacillota</taxon>
        <taxon>Bacilli</taxon>
        <taxon>Bacillales</taxon>
        <taxon>Paenibacillaceae</taxon>
        <taxon>Paenibacillus</taxon>
    </lineage>
</organism>
<evidence type="ECO:0000313" key="1">
    <source>
        <dbReference type="EMBL" id="MBP1907065.1"/>
    </source>
</evidence>
<sequence length="116" mass="12977">MNIEITKESDALICLLYKKYSLARKDGATKEEAIAFGSSLDIFNNIAPKWNESDVDSACRELGKAKLLDIPVFADDIAWQVSLSDKGIVYMENRFKDGLNGLLDYLAKIKSIIPFL</sequence>
<reference evidence="1 2" key="1">
    <citation type="submission" date="2021-03" db="EMBL/GenBank/DDBJ databases">
        <title>Genomic Encyclopedia of Type Strains, Phase IV (KMG-IV): sequencing the most valuable type-strain genomes for metagenomic binning, comparative biology and taxonomic classification.</title>
        <authorList>
            <person name="Goeker M."/>
        </authorList>
    </citation>
    <scope>NUCLEOTIDE SEQUENCE [LARGE SCALE GENOMIC DNA]</scope>
    <source>
        <strain evidence="1 2">DSM 14349</strain>
    </source>
</reference>
<dbReference type="RefSeq" id="WP_210090650.1">
    <property type="nucleotide sequence ID" value="NZ_JAGGKG010000021.1"/>
</dbReference>
<gene>
    <name evidence="1" type="ORF">J2Z32_003730</name>
</gene>
<proteinExistence type="predicted"/>
<comment type="caution">
    <text evidence="1">The sequence shown here is derived from an EMBL/GenBank/DDBJ whole genome shotgun (WGS) entry which is preliminary data.</text>
</comment>
<accession>A0ABS4FWW1</accession>
<protein>
    <submittedName>
        <fullName evidence="1">Uncharacterized protein</fullName>
    </submittedName>
</protein>
<name>A0ABS4FWW1_9BACL</name>
<evidence type="ECO:0000313" key="2">
    <source>
        <dbReference type="Proteomes" id="UP001519272"/>
    </source>
</evidence>
<dbReference type="EMBL" id="JAGGKG010000021">
    <property type="protein sequence ID" value="MBP1907065.1"/>
    <property type="molecule type" value="Genomic_DNA"/>
</dbReference>
<dbReference type="Proteomes" id="UP001519272">
    <property type="component" value="Unassembled WGS sequence"/>
</dbReference>